<gene>
    <name evidence="3" type="ORF">QQS21_005085</name>
</gene>
<feature type="transmembrane region" description="Helical" evidence="2">
    <location>
        <begin position="112"/>
        <end position="133"/>
    </location>
</feature>
<feature type="compositionally biased region" description="Low complexity" evidence="1">
    <location>
        <begin position="413"/>
        <end position="432"/>
    </location>
</feature>
<evidence type="ECO:0000313" key="3">
    <source>
        <dbReference type="EMBL" id="KAK2600211.1"/>
    </source>
</evidence>
<feature type="transmembrane region" description="Helical" evidence="2">
    <location>
        <begin position="230"/>
        <end position="253"/>
    </location>
</feature>
<proteinExistence type="predicted"/>
<feature type="transmembrane region" description="Helical" evidence="2">
    <location>
        <begin position="6"/>
        <end position="33"/>
    </location>
</feature>
<dbReference type="Proteomes" id="UP001251528">
    <property type="component" value="Unassembled WGS sequence"/>
</dbReference>
<keyword evidence="4" id="KW-1185">Reference proteome</keyword>
<feature type="transmembrane region" description="Helical" evidence="2">
    <location>
        <begin position="54"/>
        <end position="75"/>
    </location>
</feature>
<keyword evidence="2" id="KW-1133">Transmembrane helix</keyword>
<comment type="caution">
    <text evidence="3">The sequence shown here is derived from an EMBL/GenBank/DDBJ whole genome shotgun (WGS) entry which is preliminary data.</text>
</comment>
<organism evidence="3 4">
    <name type="scientific">Conoideocrella luteorostrata</name>
    <dbReference type="NCBI Taxonomy" id="1105319"/>
    <lineage>
        <taxon>Eukaryota</taxon>
        <taxon>Fungi</taxon>
        <taxon>Dikarya</taxon>
        <taxon>Ascomycota</taxon>
        <taxon>Pezizomycotina</taxon>
        <taxon>Sordariomycetes</taxon>
        <taxon>Hypocreomycetidae</taxon>
        <taxon>Hypocreales</taxon>
        <taxon>Clavicipitaceae</taxon>
        <taxon>Conoideocrella</taxon>
    </lineage>
</organism>
<keyword evidence="2" id="KW-0812">Transmembrane</keyword>
<accession>A0AAJ0FZC9</accession>
<keyword evidence="2" id="KW-0472">Membrane</keyword>
<evidence type="ECO:0000313" key="4">
    <source>
        <dbReference type="Proteomes" id="UP001251528"/>
    </source>
</evidence>
<dbReference type="EMBL" id="JASWJB010000080">
    <property type="protein sequence ID" value="KAK2600211.1"/>
    <property type="molecule type" value="Genomic_DNA"/>
</dbReference>
<reference evidence="3" key="1">
    <citation type="submission" date="2023-06" db="EMBL/GenBank/DDBJ databases">
        <title>Conoideocrella luteorostrata (Hypocreales: Clavicipitaceae), a potential biocontrol fungus for elongate hemlock scale in United States Christmas tree production areas.</title>
        <authorList>
            <person name="Barrett H."/>
            <person name="Lovett B."/>
            <person name="Macias A.M."/>
            <person name="Stajich J.E."/>
            <person name="Kasson M.T."/>
        </authorList>
    </citation>
    <scope>NUCLEOTIDE SEQUENCE</scope>
    <source>
        <strain evidence="3">ARSEF 14590</strain>
    </source>
</reference>
<evidence type="ECO:0000256" key="1">
    <source>
        <dbReference type="SAM" id="MobiDB-lite"/>
    </source>
</evidence>
<feature type="region of interest" description="Disordered" evidence="1">
    <location>
        <begin position="413"/>
        <end position="464"/>
    </location>
</feature>
<feature type="transmembrane region" description="Helical" evidence="2">
    <location>
        <begin position="145"/>
        <end position="163"/>
    </location>
</feature>
<protein>
    <submittedName>
        <fullName evidence="3">Uncharacterized protein</fullName>
    </submittedName>
</protein>
<feature type="compositionally biased region" description="Low complexity" evidence="1">
    <location>
        <begin position="439"/>
        <end position="464"/>
    </location>
</feature>
<dbReference type="AlphaFoldDB" id="A0AAJ0FZC9"/>
<evidence type="ECO:0000256" key="2">
    <source>
        <dbReference type="SAM" id="Phobius"/>
    </source>
</evidence>
<sequence length="464" mass="53369">MVKDASIWTMVHAAATGFMMVPILITGLLTLVLARRRQDPARVAFIWLKGCHPLLLLSLTCIISADILNVILFSWQNDGGYYDTANHTHDEISSLIRSERYLSFCGNLFEHLVDLIFVLVLVELGNGLMYSLDRQSSGYQIKLRYTAYVTILFLFSMAMSYFGQPTSAWVAYWNGSESNSSYAQLTQSLKIVGKLGASFYIPSWIVSIAQVAYASFVMRKHKAGVLTRHVAILYLTITVLDFVRWTFFLVLYAQWILPAQENPSWWNLIDALGNTWIRFSQLVMLLIIGMRRKKGIWTTHQSWMKSSVSTMASEMASTTTTGPSPIMAPGTVYHHALYPHKEYAAHSPMQNAWYMSQQVPSWQHHELAAPAPQPMIMMPRDFDSMQYQYAPHPMLGPGYLVLQSQPHIQHYQQLQQQHQPQQQTLDQTLQSHQQHRLQHQQSFHSQQHQLQHQQSFQFQQHHTQ</sequence>
<name>A0AAJ0FZC9_9HYPO</name>
<feature type="transmembrane region" description="Helical" evidence="2">
    <location>
        <begin position="265"/>
        <end position="288"/>
    </location>
</feature>
<feature type="transmembrane region" description="Helical" evidence="2">
    <location>
        <begin position="199"/>
        <end position="218"/>
    </location>
</feature>